<dbReference type="Pfam" id="PF11259">
    <property type="entry name" value="DUF3060"/>
    <property type="match status" value="1"/>
</dbReference>
<keyword evidence="3" id="KW-1185">Reference proteome</keyword>
<evidence type="ECO:0000313" key="3">
    <source>
        <dbReference type="Proteomes" id="UP000070409"/>
    </source>
</evidence>
<reference evidence="2 3" key="1">
    <citation type="submission" date="2016-02" db="EMBL/GenBank/DDBJ databases">
        <authorList>
            <person name="Teng J.L."/>
            <person name="Tang Y."/>
            <person name="Huang Y."/>
            <person name="Guo F."/>
            <person name="Wei W."/>
            <person name="Chen J.H."/>
            <person name="Wong S.Y."/>
            <person name="Lau S.K."/>
            <person name="Woo P.C."/>
        </authorList>
    </citation>
    <scope>NUCLEOTIDE SEQUENCE [LARGE SCALE GENOMIC DNA]</scope>
    <source>
        <strain evidence="2 3">JCM 13375</strain>
    </source>
</reference>
<protein>
    <recommendedName>
        <fullName evidence="4">DUF3060 domain-containing protein</fullName>
    </recommendedName>
</protein>
<organism evidence="2 3">
    <name type="scientific">Tsukamurella pseudospumae</name>
    <dbReference type="NCBI Taxonomy" id="239498"/>
    <lineage>
        <taxon>Bacteria</taxon>
        <taxon>Bacillati</taxon>
        <taxon>Actinomycetota</taxon>
        <taxon>Actinomycetes</taxon>
        <taxon>Mycobacteriales</taxon>
        <taxon>Tsukamurellaceae</taxon>
        <taxon>Tsukamurella</taxon>
    </lineage>
</organism>
<feature type="signal peptide" evidence="1">
    <location>
        <begin position="1"/>
        <end position="28"/>
    </location>
</feature>
<name>A0A137ZSD0_9ACTN</name>
<evidence type="ECO:0008006" key="4">
    <source>
        <dbReference type="Google" id="ProtNLM"/>
    </source>
</evidence>
<accession>A0A137ZSD0</accession>
<comment type="caution">
    <text evidence="2">The sequence shown here is derived from an EMBL/GenBank/DDBJ whole genome shotgun (WGS) entry which is preliminary data.</text>
</comment>
<gene>
    <name evidence="2" type="ORF">AXK61_13955</name>
</gene>
<keyword evidence="1" id="KW-0732">Signal</keyword>
<sequence>MRKPLAGLAAAAAATVIAGTVAAPMASAAIELNGHDQVRTLACNDDVKLIGSDNSIVFTSNCKRVEVSGHDNTLTFRDVTSLKLIGSGNSIKLGSASSVDVSGHDNTITCSGARKPTVKSIGADNSYQC</sequence>
<evidence type="ECO:0000313" key="2">
    <source>
        <dbReference type="EMBL" id="KXP01078.1"/>
    </source>
</evidence>
<dbReference type="Proteomes" id="UP000070409">
    <property type="component" value="Unassembled WGS sequence"/>
</dbReference>
<evidence type="ECO:0000256" key="1">
    <source>
        <dbReference type="SAM" id="SignalP"/>
    </source>
</evidence>
<feature type="chain" id="PRO_5045113521" description="DUF3060 domain-containing protein" evidence="1">
    <location>
        <begin position="29"/>
        <end position="129"/>
    </location>
</feature>
<dbReference type="InterPro" id="IPR021417">
    <property type="entry name" value="DUF3060"/>
</dbReference>
<proteinExistence type="predicted"/>
<dbReference type="EMBL" id="LSRE01000002">
    <property type="protein sequence ID" value="KXP01078.1"/>
    <property type="molecule type" value="Genomic_DNA"/>
</dbReference>
<dbReference type="RefSeq" id="WP_068743856.1">
    <property type="nucleotide sequence ID" value="NZ_LSRE01000002.1"/>
</dbReference>